<dbReference type="InterPro" id="IPR003593">
    <property type="entry name" value="AAA+_ATPase"/>
</dbReference>
<dbReference type="InterPro" id="IPR027417">
    <property type="entry name" value="P-loop_NTPase"/>
</dbReference>
<dbReference type="InterPro" id="IPR052026">
    <property type="entry name" value="ExeA_AAA_ATPase_DNA-bind"/>
</dbReference>
<sequence length="782" mass="85267">MTDEIEQETGPPRNPFAPGAVARLGDPSSTAWTVPTTSVVDAWQAVDDYLARARPLPGDTASAAAAAAASGEVVMVSGEPGSGKTHLVNEIINRLQHPVDRSAPTAVCVFIGAQGPGFYETYREAFIRRFDFEDIVALVVDAYALVVAEQFQEHNPALADNLRNGSADPREVVQRLGQRNLSLSRFQARLPEIVGDENLGHALSLLLHSRLDMAAWEWLQGLPPSAALAERGIAEPLSEAGALAALGAFATLHSWLGRRFVLIIDDLEKLLSDDRRPAWGRARPLRALLDTFIATGGMLVLSALPEFFEALPVDVSPRIRTQLVPTPMTGRDVASFIALRRRNHDGPTLDFTRAAVDEIVRLTGGAPRPVLRLCYRAYHLAAPRGAPVDPATVQAAALRRLGTTGEPLAEVNARVERVLFAKGWQFVAQHRLPDDPAAQTLAPMVEYWVPIPAGQDASGCAIILTGAVLDPRDAASVGDRCRKVRRRWPDRRALVVVAEYLSQDLRGSLTEAGGVEPILYQPSELLDTLHERLEGVARQLGAGTASAVPAAAPPELSGFGDKLERVGWQVSRTQDGMAELAVRLEQIAQETQQQWREVSQSLREERQRPEQPAADHLDPRLDQLFHGARSSLNAVDAVADLLHDAFDASSRQSDPVSQLLIRRLRRNNAFEAIGVALTLRSLLDSFQQGIAGWLRETRGRPLRETDRGRLESLCDTYEAVYQTVPLSSLERLGDLAAYAETRDVRYRGDRFTRHVAILRALDGLGGLVLRAALEASETTGGP</sequence>
<evidence type="ECO:0000256" key="1">
    <source>
        <dbReference type="SAM" id="MobiDB-lite"/>
    </source>
</evidence>
<accession>A0A5D0NMB4</accession>
<feature type="region of interest" description="Disordered" evidence="1">
    <location>
        <begin position="1"/>
        <end position="28"/>
    </location>
</feature>
<dbReference type="SUPFAM" id="SSF52540">
    <property type="entry name" value="P-loop containing nucleoside triphosphate hydrolases"/>
    <property type="match status" value="1"/>
</dbReference>
<dbReference type="InterPro" id="IPR041664">
    <property type="entry name" value="AAA_16"/>
</dbReference>
<dbReference type="Pfam" id="PF13191">
    <property type="entry name" value="AAA_16"/>
    <property type="match status" value="1"/>
</dbReference>
<reference evidence="3 4" key="1">
    <citation type="submission" date="2019-08" db="EMBL/GenBank/DDBJ databases">
        <title>Actinomadura sp. nov. CYP1-5 isolated from mountain soil.</title>
        <authorList>
            <person name="Songsumanus A."/>
            <person name="Kuncharoen N."/>
            <person name="Kudo T."/>
            <person name="Yuki M."/>
            <person name="Igarashi Y."/>
            <person name="Tanasupawat S."/>
        </authorList>
    </citation>
    <scope>NUCLEOTIDE SEQUENCE [LARGE SCALE GENOMIC DNA]</scope>
    <source>
        <strain evidence="3 4">JCM 14158</strain>
    </source>
</reference>
<organism evidence="3 4">
    <name type="scientific">Actinomadura chibensis</name>
    <dbReference type="NCBI Taxonomy" id="392828"/>
    <lineage>
        <taxon>Bacteria</taxon>
        <taxon>Bacillati</taxon>
        <taxon>Actinomycetota</taxon>
        <taxon>Actinomycetes</taxon>
        <taxon>Streptosporangiales</taxon>
        <taxon>Thermomonosporaceae</taxon>
        <taxon>Actinomadura</taxon>
    </lineage>
</organism>
<evidence type="ECO:0000313" key="3">
    <source>
        <dbReference type="EMBL" id="TYB45545.1"/>
    </source>
</evidence>
<evidence type="ECO:0000313" key="4">
    <source>
        <dbReference type="Proteomes" id="UP000323380"/>
    </source>
</evidence>
<dbReference type="SMART" id="SM00382">
    <property type="entry name" value="AAA"/>
    <property type="match status" value="1"/>
</dbReference>
<dbReference type="AlphaFoldDB" id="A0A5D0NMB4"/>
<protein>
    <submittedName>
        <fullName evidence="3">AAA family ATPase</fullName>
    </submittedName>
</protein>
<evidence type="ECO:0000259" key="2">
    <source>
        <dbReference type="SMART" id="SM00382"/>
    </source>
</evidence>
<name>A0A5D0NMB4_9ACTN</name>
<feature type="domain" description="AAA+ ATPase" evidence="2">
    <location>
        <begin position="70"/>
        <end position="329"/>
    </location>
</feature>
<keyword evidence="4" id="KW-1185">Reference proteome</keyword>
<proteinExistence type="predicted"/>
<dbReference type="PANTHER" id="PTHR35894">
    <property type="entry name" value="GENERAL SECRETION PATHWAY PROTEIN A-RELATED"/>
    <property type="match status" value="1"/>
</dbReference>
<dbReference type="Gene3D" id="3.40.50.300">
    <property type="entry name" value="P-loop containing nucleotide triphosphate hydrolases"/>
    <property type="match status" value="1"/>
</dbReference>
<dbReference type="PANTHER" id="PTHR35894:SF1">
    <property type="entry name" value="PHOSPHORIBULOKINASE _ URIDINE KINASE FAMILY"/>
    <property type="match status" value="1"/>
</dbReference>
<dbReference type="EMBL" id="VSFG01000003">
    <property type="protein sequence ID" value="TYB45545.1"/>
    <property type="molecule type" value="Genomic_DNA"/>
</dbReference>
<gene>
    <name evidence="3" type="ORF">FXF69_19145</name>
</gene>
<dbReference type="STRING" id="1220554.GCA_001552135_04638"/>
<dbReference type="Proteomes" id="UP000323380">
    <property type="component" value="Unassembled WGS sequence"/>
</dbReference>
<dbReference type="RefSeq" id="WP_067894910.1">
    <property type="nucleotide sequence ID" value="NZ_VSFG01000003.1"/>
</dbReference>
<comment type="caution">
    <text evidence="3">The sequence shown here is derived from an EMBL/GenBank/DDBJ whole genome shotgun (WGS) entry which is preliminary data.</text>
</comment>